<reference evidence="2" key="1">
    <citation type="journal article" date="2023" name="Int. J. Syst. Evol. Microbiol.">
        <title>&lt;i&gt;Clostridium folliculivorans&lt;/i&gt; sp. nov., isolated from soil samples of an organic paddy in Japan.</title>
        <authorList>
            <person name="Tazawa J."/>
            <person name="Kobayashi H."/>
            <person name="Tanizawa Y."/>
            <person name="Uchino A."/>
            <person name="Tanaka F."/>
            <person name="Urashima Y."/>
            <person name="Miura S."/>
            <person name="Sakamoto M."/>
            <person name="Ohkuma M."/>
            <person name="Tohno M."/>
        </authorList>
    </citation>
    <scope>NUCLEOTIDE SEQUENCE</scope>
    <source>
        <strain evidence="2">D1-1</strain>
    </source>
</reference>
<evidence type="ECO:0000313" key="2">
    <source>
        <dbReference type="EMBL" id="GKU26642.1"/>
    </source>
</evidence>
<feature type="transmembrane region" description="Helical" evidence="1">
    <location>
        <begin position="122"/>
        <end position="142"/>
    </location>
</feature>
<dbReference type="RefSeq" id="WP_261853536.1">
    <property type="nucleotide sequence ID" value="NZ_BQXY01000006.1"/>
</dbReference>
<feature type="transmembrane region" description="Helical" evidence="1">
    <location>
        <begin position="205"/>
        <end position="223"/>
    </location>
</feature>
<organism evidence="2 3">
    <name type="scientific">Clostridium folliculivorans</name>
    <dbReference type="NCBI Taxonomy" id="2886038"/>
    <lineage>
        <taxon>Bacteria</taxon>
        <taxon>Bacillati</taxon>
        <taxon>Bacillota</taxon>
        <taxon>Clostridia</taxon>
        <taxon>Eubacteriales</taxon>
        <taxon>Clostridiaceae</taxon>
        <taxon>Clostridium</taxon>
    </lineage>
</organism>
<keyword evidence="1" id="KW-0472">Membrane</keyword>
<sequence length="231" mass="26829">MFQLEKSLMDWKKKLSASNSLTNSDIEELESHLLDEIDALKKKTLTEEEAFYVACSRIGSVDLLTSEYSIVNSNFLWIKKFLWLLSGYLIISFSEKLITTLSIFITTTFFKRIELHAHELTYISFAVNLLLSIVILCILFLPRIRGIAYFQSKFNYLLVYKKWLLVVVFIIFIFMNTIGFSFINLPIMRNVGMSQYGYISVGHEYSGLIWTVTLCLLFILLSFSNNKKQVN</sequence>
<keyword evidence="1" id="KW-1133">Transmembrane helix</keyword>
<protein>
    <submittedName>
        <fullName evidence="2">Uncharacterized protein</fullName>
    </submittedName>
</protein>
<comment type="caution">
    <text evidence="2">The sequence shown here is derived from an EMBL/GenBank/DDBJ whole genome shotgun (WGS) entry which is preliminary data.</text>
</comment>
<dbReference type="EMBL" id="BQXY01000006">
    <property type="protein sequence ID" value="GKU26642.1"/>
    <property type="molecule type" value="Genomic_DNA"/>
</dbReference>
<accession>A0A9W6DC57</accession>
<evidence type="ECO:0000256" key="1">
    <source>
        <dbReference type="SAM" id="Phobius"/>
    </source>
</evidence>
<dbReference type="InterPro" id="IPR047928">
    <property type="entry name" value="Perm_prefix_1"/>
</dbReference>
<dbReference type="AlphaFoldDB" id="A0A9W6DC57"/>
<name>A0A9W6DC57_9CLOT</name>
<dbReference type="Proteomes" id="UP001057868">
    <property type="component" value="Unassembled WGS sequence"/>
</dbReference>
<feature type="transmembrane region" description="Helical" evidence="1">
    <location>
        <begin position="81"/>
        <end position="110"/>
    </location>
</feature>
<feature type="transmembrane region" description="Helical" evidence="1">
    <location>
        <begin position="163"/>
        <end position="185"/>
    </location>
</feature>
<dbReference type="NCBIfam" id="NF038403">
    <property type="entry name" value="perm_prefix_1"/>
    <property type="match status" value="1"/>
</dbReference>
<keyword evidence="3" id="KW-1185">Reference proteome</keyword>
<gene>
    <name evidence="2" type="ORF">CFOLD11_34690</name>
</gene>
<keyword evidence="1" id="KW-0812">Transmembrane</keyword>
<evidence type="ECO:0000313" key="3">
    <source>
        <dbReference type="Proteomes" id="UP001057868"/>
    </source>
</evidence>
<proteinExistence type="predicted"/>